<evidence type="ECO:0000313" key="2">
    <source>
        <dbReference type="Proteomes" id="UP000190951"/>
    </source>
</evidence>
<dbReference type="EMBL" id="CP096983">
    <property type="protein sequence ID" value="URZ11013.1"/>
    <property type="molecule type" value="Genomic_DNA"/>
</dbReference>
<protein>
    <submittedName>
        <fullName evidence="1">Uncharacterized protein</fullName>
    </submittedName>
</protein>
<keyword evidence="2" id="KW-1185">Reference proteome</keyword>
<name>A0A1S8KY28_9CLOT</name>
<organism evidence="1 2">
    <name type="scientific">Clostridium felsineum</name>
    <dbReference type="NCBI Taxonomy" id="36839"/>
    <lineage>
        <taxon>Bacteria</taxon>
        <taxon>Bacillati</taxon>
        <taxon>Bacillota</taxon>
        <taxon>Clostridia</taxon>
        <taxon>Eubacteriales</taxon>
        <taxon>Clostridiaceae</taxon>
        <taxon>Clostridium</taxon>
    </lineage>
</organism>
<gene>
    <name evidence="1" type="ORF">CROST_017290</name>
</gene>
<dbReference type="RefSeq" id="WP_176091652.1">
    <property type="nucleotide sequence ID" value="NZ_CP096983.1"/>
</dbReference>
<proteinExistence type="predicted"/>
<accession>A0A1S8KY28</accession>
<dbReference type="KEGG" id="crw:CROST_017290"/>
<evidence type="ECO:0000313" key="1">
    <source>
        <dbReference type="EMBL" id="URZ11013.1"/>
    </source>
</evidence>
<reference evidence="1 2" key="1">
    <citation type="submission" date="2022-04" db="EMBL/GenBank/DDBJ databases">
        <title>Genome sequence of C. roseum typestrain.</title>
        <authorList>
            <person name="Poehlein A."/>
            <person name="Schoch T."/>
            <person name="Duerre P."/>
            <person name="Daniel R."/>
        </authorList>
    </citation>
    <scope>NUCLEOTIDE SEQUENCE [LARGE SCALE GENOMIC DNA]</scope>
    <source>
        <strain evidence="1 2">DSM 7320</strain>
    </source>
</reference>
<dbReference type="STRING" id="84029.CROST_41840"/>
<dbReference type="Proteomes" id="UP000190951">
    <property type="component" value="Chromosome"/>
</dbReference>
<dbReference type="AlphaFoldDB" id="A0A1S8KY28"/>
<sequence length="66" mass="7812">MRGYISKQSICLQYKKYIAIYKDSIMLVGIVLDKHIVYFKKIRKVFINLVQALSVMELELRNRGKC</sequence>